<accession>A0ABW4ZSG0</accession>
<gene>
    <name evidence="1" type="ORF">ACFSOY_00755</name>
</gene>
<evidence type="ECO:0008006" key="3">
    <source>
        <dbReference type="Google" id="ProtNLM"/>
    </source>
</evidence>
<keyword evidence="2" id="KW-1185">Reference proteome</keyword>
<comment type="caution">
    <text evidence="1">The sequence shown here is derived from an EMBL/GenBank/DDBJ whole genome shotgun (WGS) entry which is preliminary data.</text>
</comment>
<name>A0ABW4ZSG0_9BACL</name>
<protein>
    <recommendedName>
        <fullName evidence="3">Lipoprotein</fullName>
    </recommendedName>
</protein>
<sequence length="153" mass="17157">MKKRTLAQLILFALLLTGCEETIEQRHAAAVKKAIQFNMAMLDYQHRTSNDDVRGLEDATDRARTALLQELKTPEEILQAAGGQDRMPEVKDVKIAKAIPIGKDGEEGYIINTRILYYPDVYRYVQKVGLKIVPVDGEWKVDQVVLDGELGAS</sequence>
<evidence type="ECO:0000313" key="1">
    <source>
        <dbReference type="EMBL" id="MFD2168546.1"/>
    </source>
</evidence>
<reference evidence="2" key="1">
    <citation type="journal article" date="2019" name="Int. J. Syst. Evol. Microbiol.">
        <title>The Global Catalogue of Microorganisms (GCM) 10K type strain sequencing project: providing services to taxonomists for standard genome sequencing and annotation.</title>
        <authorList>
            <consortium name="The Broad Institute Genomics Platform"/>
            <consortium name="The Broad Institute Genome Sequencing Center for Infectious Disease"/>
            <person name="Wu L."/>
            <person name="Ma J."/>
        </authorList>
    </citation>
    <scope>NUCLEOTIDE SEQUENCE [LARGE SCALE GENOMIC DNA]</scope>
    <source>
        <strain evidence="2">CGMCC 1.13574</strain>
    </source>
</reference>
<dbReference type="RefSeq" id="WP_386043357.1">
    <property type="nucleotide sequence ID" value="NZ_JBHUIO010000002.1"/>
</dbReference>
<evidence type="ECO:0000313" key="2">
    <source>
        <dbReference type="Proteomes" id="UP001597343"/>
    </source>
</evidence>
<dbReference type="Proteomes" id="UP001597343">
    <property type="component" value="Unassembled WGS sequence"/>
</dbReference>
<dbReference type="PROSITE" id="PS51257">
    <property type="entry name" value="PROKAR_LIPOPROTEIN"/>
    <property type="match status" value="1"/>
</dbReference>
<proteinExistence type="predicted"/>
<organism evidence="1 2">
    <name type="scientific">Tumebacillus lipolyticus</name>
    <dbReference type="NCBI Taxonomy" id="1280370"/>
    <lineage>
        <taxon>Bacteria</taxon>
        <taxon>Bacillati</taxon>
        <taxon>Bacillota</taxon>
        <taxon>Bacilli</taxon>
        <taxon>Bacillales</taxon>
        <taxon>Alicyclobacillaceae</taxon>
        <taxon>Tumebacillus</taxon>
    </lineage>
</organism>
<dbReference type="EMBL" id="JBHUIO010000002">
    <property type="protein sequence ID" value="MFD2168546.1"/>
    <property type="molecule type" value="Genomic_DNA"/>
</dbReference>